<accession>A0A812GT01</accession>
<dbReference type="SUPFAM" id="SSF82199">
    <property type="entry name" value="SET domain"/>
    <property type="match status" value="1"/>
</dbReference>
<proteinExistence type="predicted"/>
<dbReference type="EMBL" id="CAJNDS010000031">
    <property type="protein sequence ID" value="CAE6925396.1"/>
    <property type="molecule type" value="Genomic_DNA"/>
</dbReference>
<dbReference type="PANTHER" id="PTHR47332">
    <property type="entry name" value="SET DOMAIN-CONTAINING PROTEIN 5"/>
    <property type="match status" value="1"/>
</dbReference>
<feature type="chain" id="PRO_5032555646" evidence="2">
    <location>
        <begin position="23"/>
        <end position="417"/>
    </location>
</feature>
<dbReference type="SMART" id="SM00317">
    <property type="entry name" value="SET"/>
    <property type="match status" value="1"/>
</dbReference>
<dbReference type="Pfam" id="PF00856">
    <property type="entry name" value="SET"/>
    <property type="match status" value="1"/>
</dbReference>
<organism evidence="4 5">
    <name type="scientific">Symbiodinium natans</name>
    <dbReference type="NCBI Taxonomy" id="878477"/>
    <lineage>
        <taxon>Eukaryota</taxon>
        <taxon>Sar</taxon>
        <taxon>Alveolata</taxon>
        <taxon>Dinophyceae</taxon>
        <taxon>Suessiales</taxon>
        <taxon>Symbiodiniaceae</taxon>
        <taxon>Symbiodinium</taxon>
    </lineage>
</organism>
<keyword evidence="1" id="KW-1133">Transmembrane helix</keyword>
<keyword evidence="1" id="KW-0472">Membrane</keyword>
<evidence type="ECO:0000256" key="2">
    <source>
        <dbReference type="SAM" id="SignalP"/>
    </source>
</evidence>
<feature type="domain" description="SET" evidence="3">
    <location>
        <begin position="10"/>
        <end position="212"/>
    </location>
</feature>
<keyword evidence="1" id="KW-0812">Transmembrane</keyword>
<dbReference type="Proteomes" id="UP000604046">
    <property type="component" value="Unassembled WGS sequence"/>
</dbReference>
<name>A0A812GT01_9DINO</name>
<feature type="signal peptide" evidence="2">
    <location>
        <begin position="1"/>
        <end position="22"/>
    </location>
</feature>
<dbReference type="CDD" id="cd20071">
    <property type="entry name" value="SET_SMYD"/>
    <property type="match status" value="1"/>
</dbReference>
<evidence type="ECO:0000313" key="4">
    <source>
        <dbReference type="EMBL" id="CAE6925396.1"/>
    </source>
</evidence>
<protein>
    <submittedName>
        <fullName evidence="4">Set5 protein</fullName>
    </submittedName>
</protein>
<feature type="transmembrane region" description="Helical" evidence="1">
    <location>
        <begin position="71"/>
        <end position="104"/>
    </location>
</feature>
<evidence type="ECO:0000259" key="3">
    <source>
        <dbReference type="PROSITE" id="PS50280"/>
    </source>
</evidence>
<reference evidence="4" key="1">
    <citation type="submission" date="2021-02" db="EMBL/GenBank/DDBJ databases">
        <authorList>
            <person name="Dougan E. K."/>
            <person name="Rhodes N."/>
            <person name="Thang M."/>
            <person name="Chan C."/>
        </authorList>
    </citation>
    <scope>NUCLEOTIDE SEQUENCE</scope>
</reference>
<dbReference type="OrthoDB" id="265717at2759"/>
<dbReference type="AlphaFoldDB" id="A0A812GT01"/>
<dbReference type="PROSITE" id="PS50280">
    <property type="entry name" value="SET"/>
    <property type="match status" value="1"/>
</dbReference>
<keyword evidence="2" id="KW-0732">Signal</keyword>
<dbReference type="Gene3D" id="2.170.270.10">
    <property type="entry name" value="SET domain"/>
    <property type="match status" value="1"/>
</dbReference>
<dbReference type="InterPro" id="IPR046341">
    <property type="entry name" value="SET_dom_sf"/>
</dbReference>
<keyword evidence="5" id="KW-1185">Reference proteome</keyword>
<evidence type="ECO:0000313" key="5">
    <source>
        <dbReference type="Proteomes" id="UP000604046"/>
    </source>
</evidence>
<evidence type="ECO:0000256" key="1">
    <source>
        <dbReference type="SAM" id="Phobius"/>
    </source>
</evidence>
<dbReference type="PANTHER" id="PTHR47332:SF4">
    <property type="entry name" value="SET DOMAIN-CONTAINING PROTEIN 5"/>
    <property type="match status" value="1"/>
</dbReference>
<dbReference type="InterPro" id="IPR001214">
    <property type="entry name" value="SET_dom"/>
</dbReference>
<gene>
    <name evidence="4" type="primary">set5</name>
    <name evidence="4" type="ORF">SNAT2548_LOCUS623</name>
</gene>
<dbReference type="InterPro" id="IPR053185">
    <property type="entry name" value="SET_domain_protein"/>
</dbReference>
<sequence length="417" mass="44425">MEGKASALASRLSLLLSPSSLAASFAAAWSQGYGVVASRPFRAGERIYEEPPALVVDSEDSMQAQLLQTVAATVFLVINVLLGVSGAGVAIPFVLGAGGAYLWFRSSRDGLSVPDELKEQWEALPEEKREALASLSDCSAGEKTLSGIIDTNAFSRGASATSSSLVVCPTLARLNHSCSPNCQQSWDGTSGMEKLYAMSDISEGEELCITYCDLRRPRAERKQELKAKYGFECTCPACSTLDSAQSDANRVAIARLEEELCREGPANPTSGLLCAEELLATIDAEGLSDKMLRGLACYEAMECALRLGNEEAVTDWAAKAHLYLSQARGSDNSLAREAKKCSESPTQHPLWAGAATKKVQTSAGTGCSNESTFQLTHCLCARDLPGSRSAGPREQRHPGPQRCKRCGACACNFLPSC</sequence>
<comment type="caution">
    <text evidence="4">The sequence shown here is derived from an EMBL/GenBank/DDBJ whole genome shotgun (WGS) entry which is preliminary data.</text>
</comment>